<evidence type="ECO:0000313" key="6">
    <source>
        <dbReference type="EMBL" id="RIW31876.1"/>
    </source>
</evidence>
<dbReference type="Pfam" id="PF03721">
    <property type="entry name" value="UDPG_MGDP_dh_N"/>
    <property type="match status" value="1"/>
</dbReference>
<evidence type="ECO:0000256" key="3">
    <source>
        <dbReference type="ARBA" id="ARBA00023027"/>
    </source>
</evidence>
<organism evidence="6 7">
    <name type="scientific">Bacillus salacetis</name>
    <dbReference type="NCBI Taxonomy" id="2315464"/>
    <lineage>
        <taxon>Bacteria</taxon>
        <taxon>Bacillati</taxon>
        <taxon>Bacillota</taxon>
        <taxon>Bacilli</taxon>
        <taxon>Bacillales</taxon>
        <taxon>Bacillaceae</taxon>
        <taxon>Bacillus</taxon>
    </lineage>
</organism>
<dbReference type="GO" id="GO:0016616">
    <property type="term" value="F:oxidoreductase activity, acting on the CH-OH group of donors, NAD or NADP as acceptor"/>
    <property type="evidence" value="ECO:0007669"/>
    <property type="project" value="InterPro"/>
</dbReference>
<dbReference type="Pfam" id="PF03720">
    <property type="entry name" value="UDPG_MGDP_dh_C"/>
    <property type="match status" value="1"/>
</dbReference>
<dbReference type="SMART" id="SM00984">
    <property type="entry name" value="UDPG_MGDP_dh_C"/>
    <property type="match status" value="1"/>
</dbReference>
<name>A0A3A1QUN4_9BACI</name>
<dbReference type="InterPro" id="IPR036220">
    <property type="entry name" value="UDP-Glc/GDP-Man_DH_C_sf"/>
</dbReference>
<keyword evidence="7" id="KW-1185">Reference proteome</keyword>
<dbReference type="AlphaFoldDB" id="A0A3A1QUN4"/>
<dbReference type="SUPFAM" id="SSF52413">
    <property type="entry name" value="UDP-glucose/GDP-mannose dehydrogenase C-terminal domain"/>
    <property type="match status" value="1"/>
</dbReference>
<feature type="domain" description="UDP-glucose/GDP-mannose dehydrogenase C-terminal" evidence="5">
    <location>
        <begin position="308"/>
        <end position="401"/>
    </location>
</feature>
<dbReference type="InterPro" id="IPR028359">
    <property type="entry name" value="UDP_ManNAc/GlcNAc_DH"/>
</dbReference>
<dbReference type="PANTHER" id="PTHR43491:SF2">
    <property type="entry name" value="UDP-N-ACETYL-D-MANNOSAMINE DEHYDROGENASE"/>
    <property type="match status" value="1"/>
</dbReference>
<evidence type="ECO:0000256" key="4">
    <source>
        <dbReference type="PIRNR" id="PIRNR000124"/>
    </source>
</evidence>
<dbReference type="NCBIfam" id="TIGR03026">
    <property type="entry name" value="NDP-sugDHase"/>
    <property type="match status" value="1"/>
</dbReference>
<evidence type="ECO:0000256" key="2">
    <source>
        <dbReference type="ARBA" id="ARBA00023002"/>
    </source>
</evidence>
<protein>
    <submittedName>
        <fullName evidence="6">Nucleotide sugar dehydrogenase</fullName>
    </submittedName>
</protein>
<dbReference type="RefSeq" id="WP_119547965.1">
    <property type="nucleotide sequence ID" value="NZ_QXIR01000020.1"/>
</dbReference>
<dbReference type="Pfam" id="PF00984">
    <property type="entry name" value="UDPG_MGDP_dh"/>
    <property type="match status" value="1"/>
</dbReference>
<dbReference type="InterPro" id="IPR036291">
    <property type="entry name" value="NAD(P)-bd_dom_sf"/>
</dbReference>
<dbReference type="InterPro" id="IPR001732">
    <property type="entry name" value="UDP-Glc/GDP-Man_DH_N"/>
</dbReference>
<dbReference type="PIRSF" id="PIRSF000124">
    <property type="entry name" value="UDPglc_GDPman_dh"/>
    <property type="match status" value="1"/>
</dbReference>
<reference evidence="6 7" key="1">
    <citation type="submission" date="2018-09" db="EMBL/GenBank/DDBJ databases">
        <title>Bacillus saliacetes sp. nov., isolated from Thai shrimp paste (Ka-pi).</title>
        <authorList>
            <person name="Daroonpunt R."/>
            <person name="Tanasupawat S."/>
            <person name="Yiamsombut S."/>
        </authorList>
    </citation>
    <scope>NUCLEOTIDE SEQUENCE [LARGE SCALE GENOMIC DNA]</scope>
    <source>
        <strain evidence="6 7">SKP7-4</strain>
    </source>
</reference>
<dbReference type="InterPro" id="IPR014027">
    <property type="entry name" value="UDP-Glc/GDP-Man_DH_C"/>
</dbReference>
<evidence type="ECO:0000256" key="1">
    <source>
        <dbReference type="ARBA" id="ARBA00006601"/>
    </source>
</evidence>
<dbReference type="Proteomes" id="UP000265801">
    <property type="component" value="Unassembled WGS sequence"/>
</dbReference>
<accession>A0A3A1QUN4</accession>
<dbReference type="GO" id="GO:0000271">
    <property type="term" value="P:polysaccharide biosynthetic process"/>
    <property type="evidence" value="ECO:0007669"/>
    <property type="project" value="InterPro"/>
</dbReference>
<dbReference type="EMBL" id="QXIR01000020">
    <property type="protein sequence ID" value="RIW31876.1"/>
    <property type="molecule type" value="Genomic_DNA"/>
</dbReference>
<dbReference type="InterPro" id="IPR014026">
    <property type="entry name" value="UDP-Glc/GDP-Man_DH_dimer"/>
</dbReference>
<dbReference type="PANTHER" id="PTHR43491">
    <property type="entry name" value="UDP-N-ACETYL-D-MANNOSAMINE DEHYDROGENASE"/>
    <property type="match status" value="1"/>
</dbReference>
<dbReference type="InterPro" id="IPR017476">
    <property type="entry name" value="UDP-Glc/GDP-Man"/>
</dbReference>
<dbReference type="OrthoDB" id="9803238at2"/>
<dbReference type="Gene3D" id="3.40.50.720">
    <property type="entry name" value="NAD(P)-binding Rossmann-like Domain"/>
    <property type="match status" value="2"/>
</dbReference>
<comment type="similarity">
    <text evidence="1 4">Belongs to the UDP-glucose/GDP-mannose dehydrogenase family.</text>
</comment>
<evidence type="ECO:0000259" key="5">
    <source>
        <dbReference type="SMART" id="SM00984"/>
    </source>
</evidence>
<dbReference type="GO" id="GO:0051287">
    <property type="term" value="F:NAD binding"/>
    <property type="evidence" value="ECO:0007669"/>
    <property type="project" value="InterPro"/>
</dbReference>
<dbReference type="PIRSF" id="PIRSF500136">
    <property type="entry name" value="UDP_ManNAc_DH"/>
    <property type="match status" value="1"/>
</dbReference>
<dbReference type="SUPFAM" id="SSF51735">
    <property type="entry name" value="NAD(P)-binding Rossmann-fold domains"/>
    <property type="match status" value="1"/>
</dbReference>
<proteinExistence type="inferred from homology"/>
<keyword evidence="2" id="KW-0560">Oxidoreductase</keyword>
<keyword evidence="3" id="KW-0520">NAD</keyword>
<dbReference type="GO" id="GO:0016628">
    <property type="term" value="F:oxidoreductase activity, acting on the CH-CH group of donors, NAD or NADP as acceptor"/>
    <property type="evidence" value="ECO:0007669"/>
    <property type="project" value="InterPro"/>
</dbReference>
<sequence>MKICTIGLGYIGLPTSIMFAKHGVEVVGIDVKPEVIQSLNNGQIHIEEPGLQEALEEVVANNKFRASLEVENADVYIVAVPTPNNNDEYKSCDLTYVLDAVKKIIPTLSKGNVLIVESTIAPRTMDDHVKPLIEAAGFIIGEDIFLVHCPERVLPGQIMHEMVFNNRIVGGITPACSDAGARVYETFVKGEILKTNAKAAEMSKLMENTFRDVNIALANELTRVCHELEVDVLEVIEMANKHPRVNLHTPGPGVGGHCLAVDPYFIVAKAPETANLINLARGINVSMPYYVVDQINDLMHKTAGKVVTIFGLTYKGNVDDIRESPAMEIKDILTEQQKFEIRSFDPHVKKDFVEEDLETAVADSDLIVILSDHNEFKDMEWDKLSGMKNKIIFDTKNIVKNAPEEFTYINFGNYPSNSKKLVSMK</sequence>
<gene>
    <name evidence="6" type="ORF">D3H55_14765</name>
</gene>
<dbReference type="SUPFAM" id="SSF48179">
    <property type="entry name" value="6-phosphogluconate dehydrogenase C-terminal domain-like"/>
    <property type="match status" value="1"/>
</dbReference>
<comment type="caution">
    <text evidence="6">The sequence shown here is derived from an EMBL/GenBank/DDBJ whole genome shotgun (WGS) entry which is preliminary data.</text>
</comment>
<dbReference type="InterPro" id="IPR008927">
    <property type="entry name" value="6-PGluconate_DH-like_C_sf"/>
</dbReference>
<evidence type="ECO:0000313" key="7">
    <source>
        <dbReference type="Proteomes" id="UP000265801"/>
    </source>
</evidence>